<gene>
    <name evidence="1" type="ORF">FHS37_007784</name>
</gene>
<reference evidence="1 2" key="1">
    <citation type="submission" date="2020-08" db="EMBL/GenBank/DDBJ databases">
        <title>Genomic Encyclopedia of Type Strains, Phase III (KMG-III): the genomes of soil and plant-associated and newly described type strains.</title>
        <authorList>
            <person name="Whitman W."/>
        </authorList>
    </citation>
    <scope>NUCLEOTIDE SEQUENCE [LARGE SCALE GENOMIC DNA]</scope>
    <source>
        <strain evidence="1 2">CECT 3273</strain>
    </source>
</reference>
<evidence type="ECO:0000313" key="2">
    <source>
        <dbReference type="Proteomes" id="UP000579523"/>
    </source>
</evidence>
<comment type="caution">
    <text evidence="1">The sequence shown here is derived from an EMBL/GenBank/DDBJ whole genome shotgun (WGS) entry which is preliminary data.</text>
</comment>
<evidence type="ECO:0000313" key="1">
    <source>
        <dbReference type="EMBL" id="MBB4903687.1"/>
    </source>
</evidence>
<protein>
    <submittedName>
        <fullName evidence="1">Uncharacterized protein</fullName>
    </submittedName>
</protein>
<proteinExistence type="predicted"/>
<sequence>MGATNTRSAMNEKGAVELICPATGRDPFDGEV</sequence>
<keyword evidence="2" id="KW-1185">Reference proteome</keyword>
<name>A0A7W7VB69_9ACTN</name>
<dbReference type="AlphaFoldDB" id="A0A7W7VB69"/>
<dbReference type="EMBL" id="JACHJI010000038">
    <property type="protein sequence ID" value="MBB4903687.1"/>
    <property type="molecule type" value="Genomic_DNA"/>
</dbReference>
<organism evidence="1 2">
    <name type="scientific">Streptomyces griseomycini</name>
    <dbReference type="NCBI Taxonomy" id="66895"/>
    <lineage>
        <taxon>Bacteria</taxon>
        <taxon>Bacillati</taxon>
        <taxon>Actinomycetota</taxon>
        <taxon>Actinomycetes</taxon>
        <taxon>Kitasatosporales</taxon>
        <taxon>Streptomycetaceae</taxon>
        <taxon>Streptomyces</taxon>
    </lineage>
</organism>
<accession>A0A7W7VB69</accession>
<dbReference type="Proteomes" id="UP000579523">
    <property type="component" value="Unassembled WGS sequence"/>
</dbReference>